<evidence type="ECO:0000259" key="1">
    <source>
        <dbReference type="PROSITE" id="PS51688"/>
    </source>
</evidence>
<keyword evidence="3" id="KW-1185">Reference proteome</keyword>
<accession>A0AAV3XSW5</accession>
<organism evidence="2 3">
    <name type="scientific">Microseira wollei NIES-4236</name>
    <dbReference type="NCBI Taxonomy" id="2530354"/>
    <lineage>
        <taxon>Bacteria</taxon>
        <taxon>Bacillati</taxon>
        <taxon>Cyanobacteriota</taxon>
        <taxon>Cyanophyceae</taxon>
        <taxon>Oscillatoriophycideae</taxon>
        <taxon>Aerosakkonematales</taxon>
        <taxon>Aerosakkonemataceae</taxon>
        <taxon>Microseira</taxon>
    </lineage>
</organism>
<dbReference type="AlphaFoldDB" id="A0AAV3XSW5"/>
<protein>
    <recommendedName>
        <fullName evidence="1">Peptidase S74 domain-containing protein</fullName>
    </recommendedName>
</protein>
<dbReference type="Proteomes" id="UP001050975">
    <property type="component" value="Unassembled WGS sequence"/>
</dbReference>
<feature type="domain" description="Peptidase S74" evidence="1">
    <location>
        <begin position="281"/>
        <end position="374"/>
    </location>
</feature>
<comment type="caution">
    <text evidence="2">The sequence shown here is derived from an EMBL/GenBank/DDBJ whole genome shotgun (WGS) entry which is preliminary data.</text>
</comment>
<sequence>MSEQNLPAQKQIINANEETMSDQIAPDDTTINGNLFVTKTVSIGACNTDAKLHISEPSLRGNIKLFAISGVGHDFGYDGGTDNFFAFAHYGQESGQTKFVWQANEASTRDLLTIKNTGNIGIGTSAPQNRLHVVAPGGFPNNVPIVAQSVSTFFGARDAAGNERFAINLDSDGTSYPVNFYDKYDGTWRHSISLKLGKVGIGTTNPQYARLTIEDGAVPLAFRESDRSLTEGGLWRMPLDAGMLRFDVNTSASGNFLPYITPLTMFPNGNVHVGGTLTQGSSRELKENIAELSGKEAVEALEKLNPVKFNYKADSEKNLHIGFIAEDVPELVATSDRKALSPMDIVAVLTQALKEQQKTILALAEKVKLLEYQTA</sequence>
<dbReference type="PROSITE" id="PS51688">
    <property type="entry name" value="ICA"/>
    <property type="match status" value="1"/>
</dbReference>
<proteinExistence type="predicted"/>
<reference evidence="2" key="1">
    <citation type="submission" date="2019-10" db="EMBL/GenBank/DDBJ databases">
        <title>Draft genome sequece of Microseira wollei NIES-4236.</title>
        <authorList>
            <person name="Yamaguchi H."/>
            <person name="Suzuki S."/>
            <person name="Kawachi M."/>
        </authorList>
    </citation>
    <scope>NUCLEOTIDE SEQUENCE</scope>
    <source>
        <strain evidence="2">NIES-4236</strain>
    </source>
</reference>
<dbReference type="RefSeq" id="WP_226593049.1">
    <property type="nucleotide sequence ID" value="NZ_BLAY01000259.1"/>
</dbReference>
<gene>
    <name evidence="2" type="ORF">MiSe_86630</name>
</gene>
<evidence type="ECO:0000313" key="2">
    <source>
        <dbReference type="EMBL" id="GET43837.1"/>
    </source>
</evidence>
<dbReference type="Pfam" id="PF13884">
    <property type="entry name" value="Peptidase_S74"/>
    <property type="match status" value="1"/>
</dbReference>
<dbReference type="InterPro" id="IPR030392">
    <property type="entry name" value="S74_ICA"/>
</dbReference>
<evidence type="ECO:0000313" key="3">
    <source>
        <dbReference type="Proteomes" id="UP001050975"/>
    </source>
</evidence>
<dbReference type="EMBL" id="BLAY01000259">
    <property type="protein sequence ID" value="GET43837.1"/>
    <property type="molecule type" value="Genomic_DNA"/>
</dbReference>
<name>A0AAV3XSW5_9CYAN</name>